<dbReference type="GO" id="GO:0009524">
    <property type="term" value="C:phragmoplast"/>
    <property type="evidence" value="ECO:0007669"/>
    <property type="project" value="UniProtKB-ARBA"/>
</dbReference>
<dbReference type="AlphaFoldDB" id="A0AAP0DC92"/>
<evidence type="ECO:0000313" key="12">
    <source>
        <dbReference type="Proteomes" id="UP001408789"/>
    </source>
</evidence>
<evidence type="ECO:0000256" key="4">
    <source>
        <dbReference type="ARBA" id="ARBA00023054"/>
    </source>
</evidence>
<keyword evidence="2 7" id="KW-0547">Nucleotide-binding</keyword>
<dbReference type="GO" id="GO:0007018">
    <property type="term" value="P:microtubule-based movement"/>
    <property type="evidence" value="ECO:0007669"/>
    <property type="project" value="InterPro"/>
</dbReference>
<gene>
    <name evidence="11" type="ORF">SSX86_008924</name>
</gene>
<dbReference type="PANTHER" id="PTHR37739:SF16">
    <property type="entry name" value="KINESIN-LIKE PROTEIN"/>
    <property type="match status" value="1"/>
</dbReference>
<feature type="region of interest" description="Disordered" evidence="9">
    <location>
        <begin position="1"/>
        <end position="81"/>
    </location>
</feature>
<evidence type="ECO:0000259" key="10">
    <source>
        <dbReference type="PROSITE" id="PS50067"/>
    </source>
</evidence>
<dbReference type="PANTHER" id="PTHR37739">
    <property type="entry name" value="KINESIN-LIKE PROTEIN KIN-12D"/>
    <property type="match status" value="1"/>
</dbReference>
<comment type="caution">
    <text evidence="11">The sequence shown here is derived from an EMBL/GenBank/DDBJ whole genome shotgun (WGS) entry which is preliminary data.</text>
</comment>
<feature type="region of interest" description="Disordered" evidence="9">
    <location>
        <begin position="557"/>
        <end position="583"/>
    </location>
</feature>
<dbReference type="InterPro" id="IPR001752">
    <property type="entry name" value="Kinesin_motor_dom"/>
</dbReference>
<accession>A0AAP0DC92</accession>
<evidence type="ECO:0000256" key="2">
    <source>
        <dbReference type="ARBA" id="ARBA00022741"/>
    </source>
</evidence>
<dbReference type="GO" id="GO:0003777">
    <property type="term" value="F:microtubule motor activity"/>
    <property type="evidence" value="ECO:0007669"/>
    <property type="project" value="InterPro"/>
</dbReference>
<feature type="compositionally biased region" description="Low complexity" evidence="9">
    <location>
        <begin position="55"/>
        <end position="67"/>
    </location>
</feature>
<feature type="region of interest" description="Disordered" evidence="9">
    <location>
        <begin position="595"/>
        <end position="624"/>
    </location>
</feature>
<evidence type="ECO:0000256" key="3">
    <source>
        <dbReference type="ARBA" id="ARBA00022840"/>
    </source>
</evidence>
<feature type="binding site" evidence="7">
    <location>
        <begin position="175"/>
        <end position="182"/>
    </location>
    <ligand>
        <name>ATP</name>
        <dbReference type="ChEBI" id="CHEBI:30616"/>
    </ligand>
</feature>
<dbReference type="Gene3D" id="3.40.850.10">
    <property type="entry name" value="Kinesin motor domain"/>
    <property type="match status" value="1"/>
</dbReference>
<feature type="domain" description="Kinesin motor" evidence="10">
    <location>
        <begin position="100"/>
        <end position="435"/>
    </location>
</feature>
<dbReference type="SMART" id="SM00129">
    <property type="entry name" value="KISc"/>
    <property type="match status" value="1"/>
</dbReference>
<dbReference type="GO" id="GO:0055046">
    <property type="term" value="P:microgametogenesis"/>
    <property type="evidence" value="ECO:0007669"/>
    <property type="project" value="UniProtKB-ARBA"/>
</dbReference>
<dbReference type="EMBL" id="JBCNJP010000010">
    <property type="protein sequence ID" value="KAK9072490.1"/>
    <property type="molecule type" value="Genomic_DNA"/>
</dbReference>
<proteinExistence type="inferred from homology"/>
<feature type="compositionally biased region" description="Low complexity" evidence="9">
    <location>
        <begin position="598"/>
        <end position="619"/>
    </location>
</feature>
<organism evidence="11 12">
    <name type="scientific">Deinandra increscens subsp. villosa</name>
    <dbReference type="NCBI Taxonomy" id="3103831"/>
    <lineage>
        <taxon>Eukaryota</taxon>
        <taxon>Viridiplantae</taxon>
        <taxon>Streptophyta</taxon>
        <taxon>Embryophyta</taxon>
        <taxon>Tracheophyta</taxon>
        <taxon>Spermatophyta</taxon>
        <taxon>Magnoliopsida</taxon>
        <taxon>eudicotyledons</taxon>
        <taxon>Gunneridae</taxon>
        <taxon>Pentapetalae</taxon>
        <taxon>asterids</taxon>
        <taxon>campanulids</taxon>
        <taxon>Asterales</taxon>
        <taxon>Asteraceae</taxon>
        <taxon>Asteroideae</taxon>
        <taxon>Heliantheae alliance</taxon>
        <taxon>Madieae</taxon>
        <taxon>Madiinae</taxon>
        <taxon>Deinandra</taxon>
    </lineage>
</organism>
<evidence type="ECO:0000256" key="5">
    <source>
        <dbReference type="ARBA" id="ARBA00023175"/>
    </source>
</evidence>
<dbReference type="InterPro" id="IPR019821">
    <property type="entry name" value="Kinesin_motor_CS"/>
</dbReference>
<feature type="coiled-coil region" evidence="8">
    <location>
        <begin position="442"/>
        <end position="469"/>
    </location>
</feature>
<dbReference type="PROSITE" id="PS00411">
    <property type="entry name" value="KINESIN_MOTOR_1"/>
    <property type="match status" value="1"/>
</dbReference>
<keyword evidence="5 7" id="KW-0505">Motor protein</keyword>
<dbReference type="Proteomes" id="UP001408789">
    <property type="component" value="Unassembled WGS sequence"/>
</dbReference>
<evidence type="ECO:0000313" key="11">
    <source>
        <dbReference type="EMBL" id="KAK9072490.1"/>
    </source>
</evidence>
<protein>
    <recommendedName>
        <fullName evidence="10">Kinesin motor domain-containing protein</fullName>
    </recommendedName>
</protein>
<sequence length="1145" mass="128709">MKHIKQSRNPILRDNSVDTPPSNPSPIKRTNSFNRKQKYSKENAPPSEINAVHDSSSISPSPGKLKPSLPPRPPPSNSLKRKISNDFIVESGVSGSSDTGVKVIVRMRPPNKNEEEGEVIVQKTSGDSLTILGQSFTFDSVADATSTQANMFHLVGAPLVDNCLAGFNSSVFAYGQTGSGKTYTIWGPANALLEEDLSTDQQGLTPRVFERLFSRISEEQSKHADKQLIYQCRCSFLEIYNEQITDLLDPAQGYLHIREDIKTGVYVENLTEESVCSMKDVTQLLRKGLSNRRIGATSINMESSRSHSVFTCVVESRCKSMDGLSSFKTSRINLVDLAGSERQKLTRAAGERLKEAGNINRSLSQLGNLINILAEVSQNGKQRHIPYRDSKLTFLLQESLGGNAKLAMVCAISPAQSCKSETFSTLRFAKRAKAIKNKAVVNEQTEDDVKSLREVIRQLKDELLRMKSNGNQLNPGAGYSTSWNARRSLNLLKYSLNCHPKTMPHFDVDNDDDNEEMEIVEEAEQVILAATEACENMELDTTDADNKEILTHSLDNRTCDQDSLGKPNETCSSPKNLEDCDTPNLTIVPSEVSLALKSPTPSTSPQTISSSRKSLRNSSTFPPLSETNRLAASLMNGLEVINKHQKSSVLASSSFRFSYKPVASEPQLVKKEIGVQTDSPEIELLCNNCKCRTLEEVKEANDDLSQLVPVDCLPSDDNKSKQLFIPKAVEKVLAGAIRREMALEELCNRQNAEIMQLNRLMQQYKHERECNSIISQLQEDKIARLENLMDGVLSAEDFVNGELTSLADKHEILKEKYENHPEILTKEIELKRVQDELERYSNFFDMGERDVLIEEIQDLRSQLQCYIDCSPMLATKETPILQITNGEVSIGSAERRFESERIRFSEEESKWISAIEELKCKLEESQLLAERQKQELDSERKCSEELKEAMQMAMEGHARMLEQYADLEEKHIYMLINKQKIKDSVEDVKKAAAKAGVRGAESRFINALAAEISTLKVEREKERRKFRDEIKGLREQLNDTAEAVQAAGELVVRLKDAEEAIVTAQAHAIEAEQEKENAFKQIEKLKKRRKIEVSTPVYDMPIYDTESNITVDHQPKDQPKEGFEQLLNVDKEPTSWFSGYDRCNI</sequence>
<evidence type="ECO:0000256" key="9">
    <source>
        <dbReference type="SAM" id="MobiDB-lite"/>
    </source>
</evidence>
<feature type="coiled-coil region" evidence="8">
    <location>
        <begin position="915"/>
        <end position="949"/>
    </location>
</feature>
<evidence type="ECO:0000256" key="1">
    <source>
        <dbReference type="ARBA" id="ARBA00022701"/>
    </source>
</evidence>
<name>A0AAP0DC92_9ASTR</name>
<dbReference type="InterPro" id="IPR036961">
    <property type="entry name" value="Kinesin_motor_dom_sf"/>
</dbReference>
<keyword evidence="12" id="KW-1185">Reference proteome</keyword>
<reference evidence="11 12" key="1">
    <citation type="submission" date="2024-04" db="EMBL/GenBank/DDBJ databases">
        <title>The reference genome of an endangered Asteraceae, Deinandra increscens subsp. villosa, native to the Central Coast of California.</title>
        <authorList>
            <person name="Guilliams M."/>
            <person name="Hasenstab-Lehman K."/>
            <person name="Meyer R."/>
            <person name="Mcevoy S."/>
        </authorList>
    </citation>
    <scope>NUCLEOTIDE SEQUENCE [LARGE SCALE GENOMIC DNA]</scope>
    <source>
        <tissue evidence="11">Leaf</tissue>
    </source>
</reference>
<evidence type="ECO:0000256" key="8">
    <source>
        <dbReference type="SAM" id="Coils"/>
    </source>
</evidence>
<feature type="coiled-coil region" evidence="8">
    <location>
        <begin position="1005"/>
        <end position="1088"/>
    </location>
</feature>
<dbReference type="GO" id="GO:0005874">
    <property type="term" value="C:microtubule"/>
    <property type="evidence" value="ECO:0007669"/>
    <property type="project" value="UniProtKB-KW"/>
</dbReference>
<keyword evidence="4 8" id="KW-0175">Coiled coil</keyword>
<dbReference type="PROSITE" id="PS50067">
    <property type="entry name" value="KINESIN_MOTOR_2"/>
    <property type="match status" value="1"/>
</dbReference>
<dbReference type="GO" id="GO:0080175">
    <property type="term" value="P:phragmoplast microtubule organization"/>
    <property type="evidence" value="ECO:0007669"/>
    <property type="project" value="UniProtKB-ARBA"/>
</dbReference>
<dbReference type="InterPro" id="IPR027417">
    <property type="entry name" value="P-loop_NTPase"/>
</dbReference>
<keyword evidence="1" id="KW-0493">Microtubule</keyword>
<dbReference type="GO" id="GO:0008017">
    <property type="term" value="F:microtubule binding"/>
    <property type="evidence" value="ECO:0007669"/>
    <property type="project" value="InterPro"/>
</dbReference>
<dbReference type="InterPro" id="IPR044986">
    <property type="entry name" value="KIF15/KIN-12"/>
</dbReference>
<dbReference type="FunFam" id="3.40.850.10:FF:000052">
    <property type="entry name" value="Kinesin-like protein KIN-12F"/>
    <property type="match status" value="1"/>
</dbReference>
<dbReference type="Pfam" id="PF00225">
    <property type="entry name" value="Kinesin"/>
    <property type="match status" value="1"/>
</dbReference>
<dbReference type="GO" id="GO:0005524">
    <property type="term" value="F:ATP binding"/>
    <property type="evidence" value="ECO:0007669"/>
    <property type="project" value="UniProtKB-UniRule"/>
</dbReference>
<evidence type="ECO:0000256" key="7">
    <source>
        <dbReference type="PROSITE-ProRule" id="PRU00283"/>
    </source>
</evidence>
<dbReference type="PRINTS" id="PR00380">
    <property type="entry name" value="KINESINHEAVY"/>
</dbReference>
<dbReference type="SUPFAM" id="SSF52540">
    <property type="entry name" value="P-loop containing nucleoside triphosphate hydrolases"/>
    <property type="match status" value="1"/>
</dbReference>
<evidence type="ECO:0000256" key="6">
    <source>
        <dbReference type="ARBA" id="ARBA00034488"/>
    </source>
</evidence>
<comment type="similarity">
    <text evidence="6">Belongs to the TRAFAC class myosin-kinesin ATPase superfamily. Kinesin family. KIN-12 subfamily.</text>
</comment>
<dbReference type="GO" id="GO:0007112">
    <property type="term" value="P:male meiosis cytokinesis"/>
    <property type="evidence" value="ECO:0007669"/>
    <property type="project" value="UniProtKB-ARBA"/>
</dbReference>
<keyword evidence="3 7" id="KW-0067">ATP-binding</keyword>